<sequence length="569" mass="60961">MPVFTQFSTPAGQAVRDFQQQPELRAAFEQSWSAFVNRSVETSQLGNPWTAVNDSPRALYFNPLGMDIDEAALAPAPVQWNAFPNRLNAYLQAQYGLTDRWKFADEGVAGLQCPQNPCSATPTYVAFKPYGPRGWQDEYCEWAVTRNAAGNITSVMFTCENPEYWFLLWNVSPDLVVTLYQQTLGTKEVQAADLYLRDAAGQPVIDPQTQRPAYNPINKWNSGTKAAYDQGAGSQGGAMHLTSPPNSLGAEIYLAGAATIQRYNGASHITVADKLICCAQYGQPNRNSDPHIGQSVNQVVFNGGGQPNQVTLLDPVGLYLQLPDAGTFTAAFSAPKALPAGKTLMDCWTVTRGTAQYAGYPNNAALHLVFAIPEDWGFTVSDLTMQYTSAYGEAYTGPVRYGAQLVEFLQVQLAAIGLPATAPVQNLQCVQDAPAAATLPVPSFLMDMGVYQASLANQLDRFANLTPQILTLAQGQTRTNVSLAASNVDAQTTLSFGDGVTATVTAFDDAAQLFTLTISVAPDAAVGERALLLGASGQQGVPAPGYLQIVPAPAAAPVAARAQHRLSRF</sequence>
<reference evidence="1 2" key="1">
    <citation type="submission" date="2019-05" db="EMBL/GenBank/DDBJ databases">
        <title>Hymenobacter edaphi sp. nov., isolated from abandoned arsenic-contaminated farmland soil.</title>
        <authorList>
            <person name="Nie L."/>
        </authorList>
    </citation>
    <scope>NUCLEOTIDE SEQUENCE [LARGE SCALE GENOMIC DNA]</scope>
    <source>
        <strain evidence="1 2">1-3-3-8</strain>
    </source>
</reference>
<dbReference type="Proteomes" id="UP000305517">
    <property type="component" value="Unassembled WGS sequence"/>
</dbReference>
<accession>A0A5R8WJU8</accession>
<dbReference type="AlphaFoldDB" id="A0A5R8WJU8"/>
<evidence type="ECO:0008006" key="3">
    <source>
        <dbReference type="Google" id="ProtNLM"/>
    </source>
</evidence>
<organism evidence="1 2">
    <name type="scientific">Hymenobacter jeollabukensis</name>
    <dbReference type="NCBI Taxonomy" id="2025313"/>
    <lineage>
        <taxon>Bacteria</taxon>
        <taxon>Pseudomonadati</taxon>
        <taxon>Bacteroidota</taxon>
        <taxon>Cytophagia</taxon>
        <taxon>Cytophagales</taxon>
        <taxon>Hymenobacteraceae</taxon>
        <taxon>Hymenobacter</taxon>
    </lineage>
</organism>
<dbReference type="RefSeq" id="WP_138080685.1">
    <property type="nucleotide sequence ID" value="NZ_VAJM01000014.1"/>
</dbReference>
<proteinExistence type="predicted"/>
<gene>
    <name evidence="1" type="ORF">FDY95_21040</name>
</gene>
<keyword evidence="2" id="KW-1185">Reference proteome</keyword>
<dbReference type="Gene3D" id="2.60.40.10">
    <property type="entry name" value="Immunoglobulins"/>
    <property type="match status" value="1"/>
</dbReference>
<dbReference type="EMBL" id="VAJM01000014">
    <property type="protein sequence ID" value="TLM89058.1"/>
    <property type="molecule type" value="Genomic_DNA"/>
</dbReference>
<dbReference type="OrthoDB" id="226361at2"/>
<dbReference type="InterPro" id="IPR013783">
    <property type="entry name" value="Ig-like_fold"/>
</dbReference>
<evidence type="ECO:0000313" key="2">
    <source>
        <dbReference type="Proteomes" id="UP000305517"/>
    </source>
</evidence>
<evidence type="ECO:0000313" key="1">
    <source>
        <dbReference type="EMBL" id="TLM89058.1"/>
    </source>
</evidence>
<protein>
    <recommendedName>
        <fullName evidence="3">Ig-like domain-containing protein</fullName>
    </recommendedName>
</protein>
<name>A0A5R8WJU8_9BACT</name>
<comment type="caution">
    <text evidence="1">The sequence shown here is derived from an EMBL/GenBank/DDBJ whole genome shotgun (WGS) entry which is preliminary data.</text>
</comment>